<keyword evidence="11" id="KW-1185">Reference proteome</keyword>
<evidence type="ECO:0000256" key="1">
    <source>
        <dbReference type="ARBA" id="ARBA00000085"/>
    </source>
</evidence>
<evidence type="ECO:0000259" key="9">
    <source>
        <dbReference type="SMART" id="SM00911"/>
    </source>
</evidence>
<gene>
    <name evidence="10" type="ORF">ACFO5X_04175</name>
</gene>
<dbReference type="Pfam" id="PF13596">
    <property type="entry name" value="PAS_10"/>
    <property type="match status" value="1"/>
</dbReference>
<keyword evidence="3" id="KW-0597">Phosphoprotein</keyword>
<dbReference type="Gene3D" id="3.30.565.10">
    <property type="entry name" value="Histidine kinase-like ATPase, C-terminal domain"/>
    <property type="match status" value="1"/>
</dbReference>
<dbReference type="PANTHER" id="PTHR41523:SF8">
    <property type="entry name" value="ETHYLENE RESPONSE SENSOR PROTEIN"/>
    <property type="match status" value="1"/>
</dbReference>
<protein>
    <recommendedName>
        <fullName evidence="2">histidine kinase</fullName>
        <ecNumber evidence="2">2.7.13.3</ecNumber>
    </recommendedName>
</protein>
<proteinExistence type="predicted"/>
<dbReference type="Gene3D" id="3.30.450.20">
    <property type="entry name" value="PAS domain"/>
    <property type="match status" value="2"/>
</dbReference>
<dbReference type="RefSeq" id="WP_380715972.1">
    <property type="nucleotide sequence ID" value="NZ_JBHSGI010000002.1"/>
</dbReference>
<evidence type="ECO:0000256" key="5">
    <source>
        <dbReference type="ARBA" id="ARBA00022741"/>
    </source>
</evidence>
<dbReference type="InterPro" id="IPR035965">
    <property type="entry name" value="PAS-like_dom_sf"/>
</dbReference>
<dbReference type="PANTHER" id="PTHR41523">
    <property type="entry name" value="TWO-COMPONENT SYSTEM SENSOR PROTEIN"/>
    <property type="match status" value="1"/>
</dbReference>
<name>A0ABV9KC13_9RHOB</name>
<evidence type="ECO:0000256" key="4">
    <source>
        <dbReference type="ARBA" id="ARBA00022679"/>
    </source>
</evidence>
<dbReference type="EMBL" id="JBHSGI010000002">
    <property type="protein sequence ID" value="MFC4667740.1"/>
    <property type="molecule type" value="Genomic_DNA"/>
</dbReference>
<keyword evidence="6 10" id="KW-0418">Kinase</keyword>
<dbReference type="SMART" id="SM00911">
    <property type="entry name" value="HWE_HK"/>
    <property type="match status" value="1"/>
</dbReference>
<dbReference type="EC" id="2.7.13.3" evidence="2"/>
<dbReference type="InterPro" id="IPR011102">
    <property type="entry name" value="Sig_transdc_His_kinase_HWE"/>
</dbReference>
<evidence type="ECO:0000256" key="7">
    <source>
        <dbReference type="ARBA" id="ARBA00022840"/>
    </source>
</evidence>
<evidence type="ECO:0000313" key="10">
    <source>
        <dbReference type="EMBL" id="MFC4667740.1"/>
    </source>
</evidence>
<dbReference type="CDD" id="cd00130">
    <property type="entry name" value="PAS"/>
    <property type="match status" value="1"/>
</dbReference>
<organism evidence="10 11">
    <name type="scientific">Seohaeicola nanhaiensis</name>
    <dbReference type="NCBI Taxonomy" id="1387282"/>
    <lineage>
        <taxon>Bacteria</taxon>
        <taxon>Pseudomonadati</taxon>
        <taxon>Pseudomonadota</taxon>
        <taxon>Alphaproteobacteria</taxon>
        <taxon>Rhodobacterales</taxon>
        <taxon>Roseobacteraceae</taxon>
        <taxon>Seohaeicola</taxon>
    </lineage>
</organism>
<sequence length="469" mass="50793">MTGQMAQPITGDIGTGASPALALFRAANLAMILVDQRLTIRFSTPDAERLLGLSPSAAALPLRDALPGHARADLLDDLTAVMADGAPRIRELALNGGRLYEARLSASPAAEGLPAGCILVFVDITRMAEMHRNMERAHARLAESEARFRELLTKAPFAIAIHTGPDHVCVFANEEFQSWHPLSDPVGTTFLDRCFGHPNPITQSILDTAFRTGEAQVARKIPFQNARPDGTSQMRYFTGVAQPYARPDGEIAGVMTMTYEVTEEIHWREQQELLVSELRHRVKNLLAIVQAVASFSAINATDKDDLLARLQDRLEAIGRSNSNLITDEAEPRGLHDLVAQELAQLGPEMAARVTLTGADPLLPAQLASVIVLALHELTNNAVKHGAFSVPDGRLTLSCTHSPAAGRYRLLWEEHAPSLSLPADACDVTGFGLLLLTELITHEIGAAARFDLTPQGIRYELSFPDPSAAI</sequence>
<evidence type="ECO:0000256" key="3">
    <source>
        <dbReference type="ARBA" id="ARBA00022553"/>
    </source>
</evidence>
<dbReference type="InterPro" id="IPR000014">
    <property type="entry name" value="PAS"/>
</dbReference>
<feature type="domain" description="Signal transduction histidine kinase HWE region" evidence="9">
    <location>
        <begin position="277"/>
        <end position="359"/>
    </location>
</feature>
<dbReference type="Pfam" id="PF07536">
    <property type="entry name" value="HWE_HK"/>
    <property type="match status" value="1"/>
</dbReference>
<feature type="coiled-coil region" evidence="8">
    <location>
        <begin position="127"/>
        <end position="154"/>
    </location>
</feature>
<keyword evidence="4 10" id="KW-0808">Transferase</keyword>
<evidence type="ECO:0000256" key="2">
    <source>
        <dbReference type="ARBA" id="ARBA00012438"/>
    </source>
</evidence>
<dbReference type="InterPro" id="IPR036890">
    <property type="entry name" value="HATPase_C_sf"/>
</dbReference>
<dbReference type="GO" id="GO:0004673">
    <property type="term" value="F:protein histidine kinase activity"/>
    <property type="evidence" value="ECO:0007669"/>
    <property type="project" value="UniProtKB-EC"/>
</dbReference>
<comment type="caution">
    <text evidence="10">The sequence shown here is derived from an EMBL/GenBank/DDBJ whole genome shotgun (WGS) entry which is preliminary data.</text>
</comment>
<keyword evidence="8" id="KW-0175">Coiled coil</keyword>
<keyword evidence="7" id="KW-0067">ATP-binding</keyword>
<dbReference type="Proteomes" id="UP001595973">
    <property type="component" value="Unassembled WGS sequence"/>
</dbReference>
<reference evidence="11" key="1">
    <citation type="journal article" date="2019" name="Int. J. Syst. Evol. Microbiol.">
        <title>The Global Catalogue of Microorganisms (GCM) 10K type strain sequencing project: providing services to taxonomists for standard genome sequencing and annotation.</title>
        <authorList>
            <consortium name="The Broad Institute Genomics Platform"/>
            <consortium name="The Broad Institute Genome Sequencing Center for Infectious Disease"/>
            <person name="Wu L."/>
            <person name="Ma J."/>
        </authorList>
    </citation>
    <scope>NUCLEOTIDE SEQUENCE [LARGE SCALE GENOMIC DNA]</scope>
    <source>
        <strain evidence="11">CGMCC 4.7283</strain>
    </source>
</reference>
<comment type="catalytic activity">
    <reaction evidence="1">
        <text>ATP + protein L-histidine = ADP + protein N-phospho-L-histidine.</text>
        <dbReference type="EC" id="2.7.13.3"/>
    </reaction>
</comment>
<dbReference type="SUPFAM" id="SSF55785">
    <property type="entry name" value="PYP-like sensor domain (PAS domain)"/>
    <property type="match status" value="2"/>
</dbReference>
<evidence type="ECO:0000313" key="11">
    <source>
        <dbReference type="Proteomes" id="UP001595973"/>
    </source>
</evidence>
<accession>A0ABV9KC13</accession>
<evidence type="ECO:0000256" key="8">
    <source>
        <dbReference type="SAM" id="Coils"/>
    </source>
</evidence>
<keyword evidence="5" id="KW-0547">Nucleotide-binding</keyword>
<evidence type="ECO:0000256" key="6">
    <source>
        <dbReference type="ARBA" id="ARBA00022777"/>
    </source>
</evidence>